<organism evidence="1 2">
    <name type="scientific">Rhodococcus artemisiae</name>
    <dbReference type="NCBI Taxonomy" id="714159"/>
    <lineage>
        <taxon>Bacteria</taxon>
        <taxon>Bacillati</taxon>
        <taxon>Actinomycetota</taxon>
        <taxon>Actinomycetes</taxon>
        <taxon>Mycobacteriales</taxon>
        <taxon>Nocardiaceae</taxon>
        <taxon>Rhodococcus</taxon>
    </lineage>
</organism>
<comment type="caution">
    <text evidence="1">The sequence shown here is derived from an EMBL/GenBank/DDBJ whole genome shotgun (WGS) entry which is preliminary data.</text>
</comment>
<dbReference type="SUPFAM" id="SSF56784">
    <property type="entry name" value="HAD-like"/>
    <property type="match status" value="1"/>
</dbReference>
<keyword evidence="1" id="KW-0378">Hydrolase</keyword>
<name>A0ABU7L7M8_9NOCA</name>
<reference evidence="1 2" key="1">
    <citation type="submission" date="2023-07" db="EMBL/GenBank/DDBJ databases">
        <authorList>
            <person name="Girao M."/>
            <person name="Carvalho M.F."/>
        </authorList>
    </citation>
    <scope>NUCLEOTIDE SEQUENCE [LARGE SCALE GENOMIC DNA]</scope>
    <source>
        <strain evidence="1 2">YIM65754</strain>
    </source>
</reference>
<dbReference type="PANTHER" id="PTHR43611">
    <property type="entry name" value="ALPHA-D-GLUCOSE 1-PHOSPHATE PHOSPHATASE"/>
    <property type="match status" value="1"/>
</dbReference>
<proteinExistence type="predicted"/>
<dbReference type="Proteomes" id="UP001336020">
    <property type="component" value="Unassembled WGS sequence"/>
</dbReference>
<accession>A0ABU7L7M8</accession>
<protein>
    <submittedName>
        <fullName evidence="1">HAD-IA family hydrolase</fullName>
    </submittedName>
</protein>
<dbReference type="InterPro" id="IPR006439">
    <property type="entry name" value="HAD-SF_hydro_IA"/>
</dbReference>
<sequence length="151" mass="15580">MLRGLILDFGGVLAGPGAEADALWAMVAELRGRGVRTAILSNDPGGSGPGARALRRLGSGRMVDEVVLSGDIRVAKPDPGSYLLVAQRLALEPSHCVFVDDLVVNVRGAAAVGMVGVHHVVPRAMREELAVLFNIGEASEDADGMEGGASL</sequence>
<dbReference type="Gene3D" id="3.40.50.1000">
    <property type="entry name" value="HAD superfamily/HAD-like"/>
    <property type="match status" value="1"/>
</dbReference>
<dbReference type="EMBL" id="JAUTXY010000003">
    <property type="protein sequence ID" value="MEE2057543.1"/>
    <property type="molecule type" value="Genomic_DNA"/>
</dbReference>
<evidence type="ECO:0000313" key="2">
    <source>
        <dbReference type="Proteomes" id="UP001336020"/>
    </source>
</evidence>
<dbReference type="PANTHER" id="PTHR43611:SF3">
    <property type="entry name" value="FLAVIN MONONUCLEOTIDE HYDROLASE 1, CHLOROPLATIC"/>
    <property type="match status" value="1"/>
</dbReference>
<gene>
    <name evidence="1" type="ORF">Q7514_08375</name>
</gene>
<keyword evidence="2" id="KW-1185">Reference proteome</keyword>
<dbReference type="NCBIfam" id="TIGR01509">
    <property type="entry name" value="HAD-SF-IA-v3"/>
    <property type="match status" value="1"/>
</dbReference>
<dbReference type="GO" id="GO:0016787">
    <property type="term" value="F:hydrolase activity"/>
    <property type="evidence" value="ECO:0007669"/>
    <property type="project" value="UniProtKB-KW"/>
</dbReference>
<dbReference type="Pfam" id="PF00702">
    <property type="entry name" value="Hydrolase"/>
    <property type="match status" value="1"/>
</dbReference>
<evidence type="ECO:0000313" key="1">
    <source>
        <dbReference type="EMBL" id="MEE2057543.1"/>
    </source>
</evidence>
<dbReference type="InterPro" id="IPR036412">
    <property type="entry name" value="HAD-like_sf"/>
</dbReference>
<dbReference type="InterPro" id="IPR023214">
    <property type="entry name" value="HAD_sf"/>
</dbReference>
<dbReference type="RefSeq" id="WP_330132800.1">
    <property type="nucleotide sequence ID" value="NZ_JAUTXY010000003.1"/>
</dbReference>